<sequence length="237" mass="27187">MIGNELRKIENANKEEKNEEILEVIIKKNILEKEVNEEKKLEEIARKEDKLDEIANSTEFANIIIGALNRTYVLKMQPSLYGLATFNQKIFISSFNKSLNPAKSDSQAAMLLTIFHELAHYIRRLNCNTYADARAVYTPKNDKTQREDIIAMSEYDYMNSRGEVGDDAEIQLLGRKIESINESAGNFLFEGDLNDIKSFQVNLLNENKKENESRTSMGKNNLHRVSFFGLRCGVSHR</sequence>
<gene>
    <name evidence="2" type="ORF">SteCoe_39551</name>
</gene>
<keyword evidence="3" id="KW-1185">Reference proteome</keyword>
<dbReference type="AlphaFoldDB" id="A0A1R2AKU2"/>
<proteinExistence type="predicted"/>
<reference evidence="2 3" key="1">
    <citation type="submission" date="2016-11" db="EMBL/GenBank/DDBJ databases">
        <title>The macronuclear genome of Stentor coeruleus: a giant cell with tiny introns.</title>
        <authorList>
            <person name="Slabodnick M."/>
            <person name="Ruby J.G."/>
            <person name="Reiff S.B."/>
            <person name="Swart E.C."/>
            <person name="Gosai S."/>
            <person name="Prabakaran S."/>
            <person name="Witkowska E."/>
            <person name="Larue G.E."/>
            <person name="Fisher S."/>
            <person name="Freeman R.M."/>
            <person name="Gunawardena J."/>
            <person name="Chu W."/>
            <person name="Stover N.A."/>
            <person name="Gregory B.D."/>
            <person name="Nowacki M."/>
            <person name="Derisi J."/>
            <person name="Roy S.W."/>
            <person name="Marshall W.F."/>
            <person name="Sood P."/>
        </authorList>
    </citation>
    <scope>NUCLEOTIDE SEQUENCE [LARGE SCALE GENOMIC DNA]</scope>
    <source>
        <strain evidence="2">WM001</strain>
    </source>
</reference>
<evidence type="ECO:0000313" key="2">
    <source>
        <dbReference type="EMBL" id="OMJ65055.1"/>
    </source>
</evidence>
<keyword evidence="1" id="KW-0175">Coiled coil</keyword>
<name>A0A1R2AKU2_9CILI</name>
<protein>
    <submittedName>
        <fullName evidence="2">Uncharacterized protein</fullName>
    </submittedName>
</protein>
<organism evidence="2 3">
    <name type="scientific">Stentor coeruleus</name>
    <dbReference type="NCBI Taxonomy" id="5963"/>
    <lineage>
        <taxon>Eukaryota</taxon>
        <taxon>Sar</taxon>
        <taxon>Alveolata</taxon>
        <taxon>Ciliophora</taxon>
        <taxon>Postciliodesmatophora</taxon>
        <taxon>Heterotrichea</taxon>
        <taxon>Heterotrichida</taxon>
        <taxon>Stentoridae</taxon>
        <taxon>Stentor</taxon>
    </lineage>
</organism>
<dbReference type="Proteomes" id="UP000187209">
    <property type="component" value="Unassembled WGS sequence"/>
</dbReference>
<evidence type="ECO:0000313" key="3">
    <source>
        <dbReference type="Proteomes" id="UP000187209"/>
    </source>
</evidence>
<evidence type="ECO:0000256" key="1">
    <source>
        <dbReference type="SAM" id="Coils"/>
    </source>
</evidence>
<accession>A0A1R2AKU2</accession>
<dbReference type="EMBL" id="MPUH01002514">
    <property type="protein sequence ID" value="OMJ65055.1"/>
    <property type="molecule type" value="Genomic_DNA"/>
</dbReference>
<comment type="caution">
    <text evidence="2">The sequence shown here is derived from an EMBL/GenBank/DDBJ whole genome shotgun (WGS) entry which is preliminary data.</text>
</comment>
<feature type="coiled-coil region" evidence="1">
    <location>
        <begin position="14"/>
        <end position="57"/>
    </location>
</feature>